<feature type="region of interest" description="Disordered" evidence="1">
    <location>
        <begin position="1499"/>
        <end position="1527"/>
    </location>
</feature>
<evidence type="ECO:0000313" key="5">
    <source>
        <dbReference type="Proteomes" id="UP000229239"/>
    </source>
</evidence>
<dbReference type="RefSeq" id="WP_100493678.1">
    <property type="nucleotide sequence ID" value="NZ_JAFEJV010000005.1"/>
</dbReference>
<feature type="domain" description="Bacterial Ig-like" evidence="3">
    <location>
        <begin position="1105"/>
        <end position="1143"/>
    </location>
</feature>
<accession>A0A2M9HMQ2</accession>
<dbReference type="Proteomes" id="UP000229239">
    <property type="component" value="Unassembled WGS sequence"/>
</dbReference>
<name>A0A2M9HMQ2_9BIFI</name>
<sequence>MGNDVYKGLQAAVASIAAIAMLGFGIPAAYAKDSSPVSSGQASNQISVASDAAVTDQDGNGYATIAAAIKAGAVTVTLQSDSAENVSISGKSGLTIEGNGHKLSGSVTFAGNNDGVAVSNLNFVGTGVQIHVNGANNKNISIRNNVFDVTANGTWAVIYIQKTVSGLNIEGNTFNVTDSVTSTVQCIGFAYTPDIRATDISIKGNTLNSSITKAYAYFVIGGGNVTNGEYAITNLALEGNTVTPVSGGNAYGAWLRNVDTLTVKGNAFSGYAGIGLGSGTGIAPTRNVTLENNSFNVANGGLVVSSAEALDGPVEVKNNTGFSYANTTLQAGVVHADGMTDYYKTLSEAFNAIADGETLKLLNDATAALTIPVDQNIVIDLNGHTLTNEDGKHTIVNKGTLTITDSSAAKTGTVDNVSNSKAAVVNYGGATATLAGGNYTRSKEASTYDPDTDKASSGGNSYYVLKNFGTMTVKDPSSVKFADKNTGMNSSLVANGWYSTSDNDGDATANAYGANGGATLTIEGGTLTGGKITVKNDDWGVLNVTGGTITQPVDNFYAVLTYHKASITGGSITAPLFPIGASGIKGTNGDVGETAIGGDAKVVSEKGYALRALDNGQLTVTGGTFTSGNKKGVSDLKPSTNGTPSVAISGGTFNVRPTEVELAKDYVVKENADGTFGAKLHVVATITKADGSIAEYTSLAKAFKAAKAGDTIAVQDDDTLTADIEISKNVTLDLNGKTVKTAGFKFAVKNGGKLTVAGNGTITNSVAADEDNDDLHVMFDVAKGGSLSIENGAYKGTGAPVASVEGALTVNGGDFSVTKAAIFVLPKADGASLTISGGTYREATVAISALAGTNKLAITGGDFDVSPASFDKDQAYTRYITGGTYAKNPGQSTIADDKKFAKNDAGRYVLADAVIASVEKLQDITVAAGTDPTGKLPTKVKVKLDNGLTRDGVNVVWDSMPDTWKGPKGGTIELKGTVDGSNDVKAVQTIIVEHATIKSATVDVTELSTPAGVNPTDQLPKQATIVWSSGDAETVDVKWDAIKSSDFAKPGSFEVKGTVSVDGYSDSVTVKVTVGNAVAIKVEPTETAVETIATNAPDLSKVKATVTWSDGTTTAEKVEWKAIDADQYAAAGSFDVTGVVKGVQINGVDATITVTVKVAARAITQVTPSDKSIEVATATDADPKPAVNGKVTLTWNDGKTSTVDVPLMLPDGWNHPRTAHDVALTGRVDGWNADIPFTVHVKAAKATGVIASDTSTEEKIAPVLPEYAAVVWSNGETSNEKIEWPSIDADKYAVAGDFKVTGNVQGITIDGKDATVTITVTVLAATITGVDAPADTVVTQSGVKPDLPATLTAHWSNGTESQVSVTWDKLDKDKYMALAGGDFELKGSVAGWDDEVTVKVHVDPATPVKLANDGRIEATTEVGVAPELPSEVDVVWSNGDKIAAAVVWNEIDSALLAKAGTFTATGTVTVPADAFGLADGAVQTSTVTFPITATVTVKAGSSTKPDDGKDNGKDNNDNAGKKPNKTPLSDTGVAIGGIACLTVLLFVAGIALSIKRQRR</sequence>
<dbReference type="Pfam" id="PF07532">
    <property type="entry name" value="Big_4"/>
    <property type="match status" value="6"/>
</dbReference>
<dbReference type="OrthoDB" id="3224361at2"/>
<dbReference type="SMART" id="SM00710">
    <property type="entry name" value="PbH1"/>
    <property type="match status" value="5"/>
</dbReference>
<keyword evidence="2" id="KW-0472">Membrane</keyword>
<organism evidence="4 5">
    <name type="scientific">Bifidobacterium felsineum</name>
    <dbReference type="NCBI Taxonomy" id="2045440"/>
    <lineage>
        <taxon>Bacteria</taxon>
        <taxon>Bacillati</taxon>
        <taxon>Actinomycetota</taxon>
        <taxon>Actinomycetes</taxon>
        <taxon>Bifidobacteriales</taxon>
        <taxon>Bifidobacteriaceae</taxon>
        <taxon>Bifidobacterium</taxon>
    </lineage>
</organism>
<dbReference type="Gene3D" id="2.160.20.20">
    <property type="match status" value="1"/>
</dbReference>
<proteinExistence type="predicted"/>
<keyword evidence="2" id="KW-0812">Transmembrane</keyword>
<feature type="compositionally biased region" description="Basic and acidic residues" evidence="1">
    <location>
        <begin position="1504"/>
        <end position="1520"/>
    </location>
</feature>
<dbReference type="SUPFAM" id="SSF51126">
    <property type="entry name" value="Pectin lyase-like"/>
    <property type="match status" value="2"/>
</dbReference>
<feature type="domain" description="Bacterial Ig-like" evidence="3">
    <location>
        <begin position="1337"/>
        <end position="1391"/>
    </location>
</feature>
<feature type="domain" description="Bacterial Ig-like" evidence="3">
    <location>
        <begin position="1255"/>
        <end position="1306"/>
    </location>
</feature>
<comment type="caution">
    <text evidence="4">The sequence shown here is derived from an EMBL/GenBank/DDBJ whole genome shotgun (WGS) entry which is preliminary data.</text>
</comment>
<feature type="domain" description="Bacterial Ig-like" evidence="3">
    <location>
        <begin position="924"/>
        <end position="980"/>
    </location>
</feature>
<dbReference type="InterPro" id="IPR012332">
    <property type="entry name" value="Autotransporter_pectin_lyase_C"/>
</dbReference>
<keyword evidence="5" id="KW-1185">Reference proteome</keyword>
<dbReference type="InterPro" id="IPR011081">
    <property type="entry name" value="Big_4"/>
</dbReference>
<dbReference type="InterPro" id="IPR012334">
    <property type="entry name" value="Pectin_lyas_fold"/>
</dbReference>
<evidence type="ECO:0000256" key="1">
    <source>
        <dbReference type="SAM" id="MobiDB-lite"/>
    </source>
</evidence>
<feature type="domain" description="Bacterial Ig-like" evidence="3">
    <location>
        <begin position="1416"/>
        <end position="1468"/>
    </location>
</feature>
<gene>
    <name evidence="4" type="ORF">CSQ86_03535</name>
</gene>
<dbReference type="Gene3D" id="2.160.20.10">
    <property type="entry name" value="Single-stranded right-handed beta-helix, Pectin lyase-like"/>
    <property type="match status" value="1"/>
</dbReference>
<dbReference type="EMBL" id="PEBJ01000001">
    <property type="protein sequence ID" value="PJM78104.1"/>
    <property type="molecule type" value="Genomic_DNA"/>
</dbReference>
<feature type="transmembrane region" description="Helical" evidence="2">
    <location>
        <begin position="1532"/>
        <end position="1554"/>
    </location>
</feature>
<reference evidence="5" key="1">
    <citation type="submission" date="2017-10" db="EMBL/GenBank/DDBJ databases">
        <title>Draft genome sequences of strains TRE 1, TRE 9, TRE H and TRI 7, isolated from tamarins, belonging to four potential novel Bifidobacterium species.</title>
        <authorList>
            <person name="Mattarelli P."/>
            <person name="Modesto M."/>
            <person name="Puglisi E."/>
            <person name="Morelli L."/>
            <person name="Bonetti A."/>
            <person name="Spezio C."/>
            <person name="Sandri C."/>
        </authorList>
    </citation>
    <scope>NUCLEOTIDE SEQUENCE [LARGE SCALE GENOMIC DNA]</scope>
    <source>
        <strain evidence="5">TREH</strain>
    </source>
</reference>
<evidence type="ECO:0000256" key="2">
    <source>
        <dbReference type="SAM" id="Phobius"/>
    </source>
</evidence>
<dbReference type="InterPro" id="IPR006626">
    <property type="entry name" value="PbH1"/>
</dbReference>
<protein>
    <recommendedName>
        <fullName evidence="3">Bacterial Ig-like domain-containing protein</fullName>
    </recommendedName>
</protein>
<evidence type="ECO:0000259" key="3">
    <source>
        <dbReference type="Pfam" id="PF07532"/>
    </source>
</evidence>
<keyword evidence="2" id="KW-1133">Transmembrane helix</keyword>
<dbReference type="InterPro" id="IPR011050">
    <property type="entry name" value="Pectin_lyase_fold/virulence"/>
</dbReference>
<evidence type="ECO:0000313" key="4">
    <source>
        <dbReference type="EMBL" id="PJM78104.1"/>
    </source>
</evidence>
<feature type="domain" description="Bacterial Ig-like" evidence="3">
    <location>
        <begin position="1005"/>
        <end position="1060"/>
    </location>
</feature>